<evidence type="ECO:0000313" key="2">
    <source>
        <dbReference type="Proteomes" id="UP001234989"/>
    </source>
</evidence>
<name>A0AAF1A2T3_SOLVR</name>
<organism evidence="1 2">
    <name type="scientific">Solanum verrucosum</name>
    <dbReference type="NCBI Taxonomy" id="315347"/>
    <lineage>
        <taxon>Eukaryota</taxon>
        <taxon>Viridiplantae</taxon>
        <taxon>Streptophyta</taxon>
        <taxon>Embryophyta</taxon>
        <taxon>Tracheophyta</taxon>
        <taxon>Spermatophyta</taxon>
        <taxon>Magnoliopsida</taxon>
        <taxon>eudicotyledons</taxon>
        <taxon>Gunneridae</taxon>
        <taxon>Pentapetalae</taxon>
        <taxon>asterids</taxon>
        <taxon>lamiids</taxon>
        <taxon>Solanales</taxon>
        <taxon>Solanaceae</taxon>
        <taxon>Solanoideae</taxon>
        <taxon>Solaneae</taxon>
        <taxon>Solanum</taxon>
    </lineage>
</organism>
<gene>
    <name evidence="1" type="ORF">MTR67_052338</name>
</gene>
<dbReference type="PANTHER" id="PTHR33067:SF9">
    <property type="entry name" value="RNA-DIRECTED DNA POLYMERASE"/>
    <property type="match status" value="1"/>
</dbReference>
<dbReference type="PANTHER" id="PTHR33067">
    <property type="entry name" value="RNA-DIRECTED DNA POLYMERASE-RELATED"/>
    <property type="match status" value="1"/>
</dbReference>
<dbReference type="Proteomes" id="UP001234989">
    <property type="component" value="Chromosome 12"/>
</dbReference>
<dbReference type="Gene3D" id="2.40.70.10">
    <property type="entry name" value="Acid Proteases"/>
    <property type="match status" value="1"/>
</dbReference>
<accession>A0AAF1A2T3</accession>
<reference evidence="1" key="1">
    <citation type="submission" date="2023-08" db="EMBL/GenBank/DDBJ databases">
        <title>A de novo genome assembly of Solanum verrucosum Schlechtendal, a Mexican diploid species geographically isolated from the other diploid A-genome species in potato relatives.</title>
        <authorList>
            <person name="Hosaka K."/>
        </authorList>
    </citation>
    <scope>NUCLEOTIDE SEQUENCE</scope>
    <source>
        <tissue evidence="1">Young leaves</tissue>
    </source>
</reference>
<evidence type="ECO:0000313" key="1">
    <source>
        <dbReference type="EMBL" id="WMV58953.1"/>
    </source>
</evidence>
<dbReference type="InterPro" id="IPR021109">
    <property type="entry name" value="Peptidase_aspartic_dom_sf"/>
</dbReference>
<dbReference type="PROSITE" id="PS50818">
    <property type="entry name" value="INTEIN_C_TER"/>
    <property type="match status" value="1"/>
</dbReference>
<dbReference type="EMBL" id="CP133623">
    <property type="protein sequence ID" value="WMV58953.1"/>
    <property type="molecule type" value="Genomic_DNA"/>
</dbReference>
<proteinExistence type="predicted"/>
<dbReference type="AlphaFoldDB" id="A0AAF1A2T3"/>
<keyword evidence="2" id="KW-1185">Reference proteome</keyword>
<protein>
    <submittedName>
        <fullName evidence="1">Uncharacterized protein</fullName>
    </submittedName>
</protein>
<sequence>MGQLASLVYSSPKEDLVAHVNENPMNTVQVLALVTQSRKILKNRTMPDKADGSIKRSVGVVYDVSVMVDKFVFPTDFVVLNCEIDIIILIIISRPFLAMRETLVDVDNGDLKFRANEEELSFNIHKSMKYPSDMHVMLHLEQIDKAVTSIGEAKYSGESFTVVLLLYD</sequence>
<dbReference type="InterPro" id="IPR030934">
    <property type="entry name" value="Intein_C"/>
</dbReference>